<evidence type="ECO:0000256" key="1">
    <source>
        <dbReference type="SAM" id="Phobius"/>
    </source>
</evidence>
<protein>
    <submittedName>
        <fullName evidence="2">Uncharacterized protein</fullName>
    </submittedName>
</protein>
<dbReference type="AlphaFoldDB" id="A0A3M6TNY6"/>
<reference evidence="2 3" key="1">
    <citation type="journal article" date="2018" name="Sci. Rep.">
        <title>Comparative analysis of the Pocillopora damicornis genome highlights role of immune system in coral evolution.</title>
        <authorList>
            <person name="Cunning R."/>
            <person name="Bay R.A."/>
            <person name="Gillette P."/>
            <person name="Baker A.C."/>
            <person name="Traylor-Knowles N."/>
        </authorList>
    </citation>
    <scope>NUCLEOTIDE SEQUENCE [LARGE SCALE GENOMIC DNA]</scope>
    <source>
        <strain evidence="2">RSMAS</strain>
        <tissue evidence="2">Whole animal</tissue>
    </source>
</reference>
<proteinExistence type="predicted"/>
<dbReference type="Proteomes" id="UP000275408">
    <property type="component" value="Unassembled WGS sequence"/>
</dbReference>
<keyword evidence="3" id="KW-1185">Reference proteome</keyword>
<dbReference type="OrthoDB" id="5988378at2759"/>
<comment type="caution">
    <text evidence="2">The sequence shown here is derived from an EMBL/GenBank/DDBJ whole genome shotgun (WGS) entry which is preliminary data.</text>
</comment>
<organism evidence="2 3">
    <name type="scientific">Pocillopora damicornis</name>
    <name type="common">Cauliflower coral</name>
    <name type="synonym">Millepora damicornis</name>
    <dbReference type="NCBI Taxonomy" id="46731"/>
    <lineage>
        <taxon>Eukaryota</taxon>
        <taxon>Metazoa</taxon>
        <taxon>Cnidaria</taxon>
        <taxon>Anthozoa</taxon>
        <taxon>Hexacorallia</taxon>
        <taxon>Scleractinia</taxon>
        <taxon>Astrocoeniina</taxon>
        <taxon>Pocilloporidae</taxon>
        <taxon>Pocillopora</taxon>
    </lineage>
</organism>
<keyword evidence="1" id="KW-1133">Transmembrane helix</keyword>
<accession>A0A3M6TNY6</accession>
<evidence type="ECO:0000313" key="2">
    <source>
        <dbReference type="EMBL" id="RMX42954.1"/>
    </source>
</evidence>
<evidence type="ECO:0000313" key="3">
    <source>
        <dbReference type="Proteomes" id="UP000275408"/>
    </source>
</evidence>
<gene>
    <name evidence="2" type="ORF">pdam_00001804</name>
</gene>
<dbReference type="EMBL" id="RCHS01003247">
    <property type="protein sequence ID" value="RMX42954.1"/>
    <property type="molecule type" value="Genomic_DNA"/>
</dbReference>
<feature type="transmembrane region" description="Helical" evidence="1">
    <location>
        <begin position="62"/>
        <end position="83"/>
    </location>
</feature>
<sequence>MIALLRQNKVHIAAPIFEPKGDRHYSEFPFFKVVDYPGTDYITTEEGNNKISYVLDAVLRSWPLLAVTLVLTAISGVVMWALIHA</sequence>
<keyword evidence="1" id="KW-0472">Membrane</keyword>
<keyword evidence="1" id="KW-0812">Transmembrane</keyword>
<name>A0A3M6TNY6_POCDA</name>